<dbReference type="KEGG" id="cart:PA27867_0767"/>
<dbReference type="InterPro" id="IPR010852">
    <property type="entry name" value="ABATE"/>
</dbReference>
<dbReference type="InterPro" id="IPR023286">
    <property type="entry name" value="ABATE_dom_sf"/>
</dbReference>
<dbReference type="InterPro" id="IPR021005">
    <property type="entry name" value="Znf_CGNR"/>
</dbReference>
<proteinExistence type="predicted"/>
<organism evidence="2 3">
    <name type="scientific">Cryobacterium arcticum</name>
    <dbReference type="NCBI Taxonomy" id="670052"/>
    <lineage>
        <taxon>Bacteria</taxon>
        <taxon>Bacillati</taxon>
        <taxon>Actinomycetota</taxon>
        <taxon>Actinomycetes</taxon>
        <taxon>Micrococcales</taxon>
        <taxon>Microbacteriaceae</taxon>
        <taxon>Cryobacterium</taxon>
    </lineage>
</organism>
<dbReference type="Pfam" id="PF11706">
    <property type="entry name" value="zf-CGNR"/>
    <property type="match status" value="1"/>
</dbReference>
<evidence type="ECO:0000313" key="2">
    <source>
        <dbReference type="EMBL" id="ANP71734.1"/>
    </source>
</evidence>
<feature type="domain" description="Zinc finger CGNR" evidence="1">
    <location>
        <begin position="138"/>
        <end position="179"/>
    </location>
</feature>
<name>A0A1B1BGR8_9MICO</name>
<dbReference type="RefSeq" id="WP_084020654.1">
    <property type="nucleotide sequence ID" value="NZ_CP016282.1"/>
</dbReference>
<dbReference type="PANTHER" id="PTHR35525">
    <property type="entry name" value="BLL6575 PROTEIN"/>
    <property type="match status" value="1"/>
</dbReference>
<dbReference type="PANTHER" id="PTHR35525:SF3">
    <property type="entry name" value="BLL6575 PROTEIN"/>
    <property type="match status" value="1"/>
</dbReference>
<dbReference type="Proteomes" id="UP000092582">
    <property type="component" value="Chromosome 1"/>
</dbReference>
<keyword evidence="3" id="KW-1185">Reference proteome</keyword>
<dbReference type="PATRIC" id="fig|670052.7.peg.792"/>
<gene>
    <name evidence="2" type="ORF">PA27867_0767</name>
</gene>
<dbReference type="SUPFAM" id="SSF160904">
    <property type="entry name" value="Jann2411-like"/>
    <property type="match status" value="1"/>
</dbReference>
<dbReference type="STRING" id="670052.PA27867_0767"/>
<dbReference type="AlphaFoldDB" id="A0A1B1BGR8"/>
<dbReference type="OrthoDB" id="3531194at2"/>
<evidence type="ECO:0000313" key="3">
    <source>
        <dbReference type="Proteomes" id="UP000092582"/>
    </source>
</evidence>
<dbReference type="Pfam" id="PF07336">
    <property type="entry name" value="ABATE"/>
    <property type="match status" value="1"/>
</dbReference>
<protein>
    <recommendedName>
        <fullName evidence="1">Zinc finger CGNR domain-containing protein</fullName>
    </recommendedName>
</protein>
<accession>A0A1B1BGR8</accession>
<evidence type="ECO:0000259" key="1">
    <source>
        <dbReference type="Pfam" id="PF11706"/>
    </source>
</evidence>
<reference evidence="2 3" key="1">
    <citation type="submission" date="2016-06" db="EMBL/GenBank/DDBJ databases">
        <title>Genome sequencing of Cryobacterium arcticum PAMC 27867.</title>
        <authorList>
            <person name="Lee J."/>
            <person name="Kim O.-S."/>
        </authorList>
    </citation>
    <scope>NUCLEOTIDE SEQUENCE [LARGE SCALE GENOMIC DNA]</scope>
    <source>
        <strain evidence="2 3">PAMC 27867</strain>
    </source>
</reference>
<sequence>MHFAPDTEASLAFTVDLANTVAGATKSGLDELISPAQVVQLFEAHRFSGRLDRTEAELAEVRATRERLRRIWTLDRDDAALEVNELLQSAQALPRLMRHDGMDWHLHATDPAAPLAERILVEVALALVDVIRSDESGRLRACDAEDCDGLLVDLSRNGSKRFCSVRCGNRMNMVAFRQRAAGDATADAAGTVAGAPG</sequence>
<dbReference type="EMBL" id="CP016282">
    <property type="protein sequence ID" value="ANP71734.1"/>
    <property type="molecule type" value="Genomic_DNA"/>
</dbReference>
<dbReference type="Gene3D" id="1.10.3300.10">
    <property type="entry name" value="Jann2411-like domain"/>
    <property type="match status" value="1"/>
</dbReference>